<dbReference type="InParanoid" id="A0A1E7FRX4"/>
<dbReference type="KEGG" id="fcy:FRACYDRAFT_180636"/>
<feature type="domain" description="HTH myb-type" evidence="3">
    <location>
        <begin position="143"/>
        <end position="200"/>
    </location>
</feature>
<dbReference type="CDD" id="cd00167">
    <property type="entry name" value="SANT"/>
    <property type="match status" value="2"/>
</dbReference>
<evidence type="ECO:0000259" key="3">
    <source>
        <dbReference type="PROSITE" id="PS51294"/>
    </source>
</evidence>
<dbReference type="PROSITE" id="PS51294">
    <property type="entry name" value="HTH_MYB"/>
    <property type="match status" value="1"/>
</dbReference>
<dbReference type="PROSITE" id="PS50090">
    <property type="entry name" value="MYB_LIKE"/>
    <property type="match status" value="2"/>
</dbReference>
<evidence type="ECO:0000313" key="5">
    <source>
        <dbReference type="Proteomes" id="UP000095751"/>
    </source>
</evidence>
<dbReference type="InterPro" id="IPR017930">
    <property type="entry name" value="Myb_dom"/>
</dbReference>
<dbReference type="GO" id="GO:0005634">
    <property type="term" value="C:nucleus"/>
    <property type="evidence" value="ECO:0007669"/>
    <property type="project" value="TreeGrafter"/>
</dbReference>
<dbReference type="SMART" id="SM00717">
    <property type="entry name" value="SANT"/>
    <property type="match status" value="2"/>
</dbReference>
<dbReference type="InterPro" id="IPR001005">
    <property type="entry name" value="SANT/Myb"/>
</dbReference>
<feature type="compositionally biased region" description="Basic and acidic residues" evidence="1">
    <location>
        <begin position="1"/>
        <end position="11"/>
    </location>
</feature>
<gene>
    <name evidence="4" type="ORF">FRACYDRAFT_180636</name>
</gene>
<dbReference type="Proteomes" id="UP000095751">
    <property type="component" value="Unassembled WGS sequence"/>
</dbReference>
<dbReference type="AlphaFoldDB" id="A0A1E7FRX4"/>
<feature type="domain" description="Myb-like" evidence="2">
    <location>
        <begin position="93"/>
        <end position="142"/>
    </location>
</feature>
<protein>
    <recommendedName>
        <fullName evidence="6">Myb-like domain-containing protein</fullName>
    </recommendedName>
</protein>
<dbReference type="Gene3D" id="1.10.10.60">
    <property type="entry name" value="Homeodomain-like"/>
    <property type="match status" value="2"/>
</dbReference>
<evidence type="ECO:0000256" key="1">
    <source>
        <dbReference type="SAM" id="MobiDB-lite"/>
    </source>
</evidence>
<dbReference type="PANTHER" id="PTHR45614:SF271">
    <property type="entry name" value="MYB DNA BINDING PROTEIN_ TRANSCRIPTION FACTOR-LIKE PROTEIN"/>
    <property type="match status" value="1"/>
</dbReference>
<evidence type="ECO:0008006" key="6">
    <source>
        <dbReference type="Google" id="ProtNLM"/>
    </source>
</evidence>
<feature type="domain" description="Myb-like" evidence="2">
    <location>
        <begin position="143"/>
        <end position="195"/>
    </location>
</feature>
<dbReference type="OrthoDB" id="2143914at2759"/>
<dbReference type="GO" id="GO:0000981">
    <property type="term" value="F:DNA-binding transcription factor activity, RNA polymerase II-specific"/>
    <property type="evidence" value="ECO:0007669"/>
    <property type="project" value="TreeGrafter"/>
</dbReference>
<dbReference type="PANTHER" id="PTHR45614">
    <property type="entry name" value="MYB PROTEIN-RELATED"/>
    <property type="match status" value="1"/>
</dbReference>
<dbReference type="Pfam" id="PF13921">
    <property type="entry name" value="Myb_DNA-bind_6"/>
    <property type="match status" value="1"/>
</dbReference>
<dbReference type="InterPro" id="IPR009057">
    <property type="entry name" value="Homeodomain-like_sf"/>
</dbReference>
<accession>A0A1E7FRX4</accession>
<sequence>MLDGNNTKKTDYSTTGIITKKEEEPTVKLVASAKADARNNRDQPAPSDGVDGQKTTGEGNEESGVASGKASKKDDGSNDDAAAEAWIARAVLKVQWTDQEDSIVIDAVTNSSEQPFRLWHDLAQRLPGRVGPQIMVRWRNQLNPNINHLPFSREDDLLLWEGHKKLGNRWVEISEKCFNSTRSERHIQNRWNSVSFKKFISTKDSLIETVR</sequence>
<reference evidence="4 5" key="1">
    <citation type="submission" date="2016-09" db="EMBL/GenBank/DDBJ databases">
        <title>Extensive genetic diversity and differential bi-allelic expression allows diatom success in the polar Southern Ocean.</title>
        <authorList>
            <consortium name="DOE Joint Genome Institute"/>
            <person name="Mock T."/>
            <person name="Otillar R.P."/>
            <person name="Strauss J."/>
            <person name="Dupont C."/>
            <person name="Frickenhaus S."/>
            <person name="Maumus F."/>
            <person name="Mcmullan M."/>
            <person name="Sanges R."/>
            <person name="Schmutz J."/>
            <person name="Toseland A."/>
            <person name="Valas R."/>
            <person name="Veluchamy A."/>
            <person name="Ward B.J."/>
            <person name="Allen A."/>
            <person name="Barry K."/>
            <person name="Falciatore A."/>
            <person name="Ferrante M."/>
            <person name="Fortunato A.E."/>
            <person name="Gloeckner G."/>
            <person name="Gruber A."/>
            <person name="Hipkin R."/>
            <person name="Janech M."/>
            <person name="Kroth P."/>
            <person name="Leese F."/>
            <person name="Lindquist E."/>
            <person name="Lyon B.R."/>
            <person name="Martin J."/>
            <person name="Mayer C."/>
            <person name="Parker M."/>
            <person name="Quesneville H."/>
            <person name="Raymond J."/>
            <person name="Uhlig C."/>
            <person name="Valentin K.U."/>
            <person name="Worden A.Z."/>
            <person name="Armbrust E.V."/>
            <person name="Bowler C."/>
            <person name="Green B."/>
            <person name="Moulton V."/>
            <person name="Van Oosterhout C."/>
            <person name="Grigoriev I."/>
        </authorList>
    </citation>
    <scope>NUCLEOTIDE SEQUENCE [LARGE SCALE GENOMIC DNA]</scope>
    <source>
        <strain evidence="4 5">CCMP1102</strain>
    </source>
</reference>
<proteinExistence type="predicted"/>
<evidence type="ECO:0000313" key="4">
    <source>
        <dbReference type="EMBL" id="OEU20896.1"/>
    </source>
</evidence>
<dbReference type="EMBL" id="KV784354">
    <property type="protein sequence ID" value="OEU20896.1"/>
    <property type="molecule type" value="Genomic_DNA"/>
</dbReference>
<dbReference type="InterPro" id="IPR050560">
    <property type="entry name" value="MYB_TF"/>
</dbReference>
<dbReference type="GO" id="GO:0000978">
    <property type="term" value="F:RNA polymerase II cis-regulatory region sequence-specific DNA binding"/>
    <property type="evidence" value="ECO:0007669"/>
    <property type="project" value="TreeGrafter"/>
</dbReference>
<evidence type="ECO:0000259" key="2">
    <source>
        <dbReference type="PROSITE" id="PS50090"/>
    </source>
</evidence>
<name>A0A1E7FRX4_9STRA</name>
<organism evidence="4 5">
    <name type="scientific">Fragilariopsis cylindrus CCMP1102</name>
    <dbReference type="NCBI Taxonomy" id="635003"/>
    <lineage>
        <taxon>Eukaryota</taxon>
        <taxon>Sar</taxon>
        <taxon>Stramenopiles</taxon>
        <taxon>Ochrophyta</taxon>
        <taxon>Bacillariophyta</taxon>
        <taxon>Bacillariophyceae</taxon>
        <taxon>Bacillariophycidae</taxon>
        <taxon>Bacillariales</taxon>
        <taxon>Bacillariaceae</taxon>
        <taxon>Fragilariopsis</taxon>
    </lineage>
</organism>
<dbReference type="SUPFAM" id="SSF46689">
    <property type="entry name" value="Homeodomain-like"/>
    <property type="match status" value="2"/>
</dbReference>
<feature type="region of interest" description="Disordered" evidence="1">
    <location>
        <begin position="1"/>
        <end position="78"/>
    </location>
</feature>
<keyword evidence="5" id="KW-1185">Reference proteome</keyword>